<dbReference type="EC" id="2.4.1.-" evidence="11"/>
<comment type="pathway">
    <text evidence="2">Protein modification; protein glycosylation.</text>
</comment>
<keyword evidence="4 11" id="KW-0328">Glycosyltransferase</keyword>
<dbReference type="Proteomes" id="UP001153737">
    <property type="component" value="Chromosome 3"/>
</dbReference>
<dbReference type="AlphaFoldDB" id="A0A9P0DNQ4"/>
<keyword evidence="10" id="KW-0325">Glycoprotein</keyword>
<dbReference type="GO" id="GO:0032580">
    <property type="term" value="C:Golgi cisterna membrane"/>
    <property type="evidence" value="ECO:0007669"/>
    <property type="project" value="UniProtKB-SubCell"/>
</dbReference>
<feature type="domain" description="Fucosyltransferase C-terminal" evidence="12">
    <location>
        <begin position="176"/>
        <end position="354"/>
    </location>
</feature>
<dbReference type="Gene3D" id="3.40.50.11660">
    <property type="entry name" value="Glycosyl transferase family 10, C-terminal domain"/>
    <property type="match status" value="1"/>
</dbReference>
<dbReference type="GO" id="GO:0046920">
    <property type="term" value="F:alpha-(1-&gt;3)-fucosyltransferase activity"/>
    <property type="evidence" value="ECO:0007669"/>
    <property type="project" value="TreeGrafter"/>
</dbReference>
<protein>
    <recommendedName>
        <fullName evidence="11">Fucosyltransferase</fullName>
        <ecNumber evidence="11">2.4.1.-</ecNumber>
    </recommendedName>
</protein>
<evidence type="ECO:0000256" key="4">
    <source>
        <dbReference type="ARBA" id="ARBA00022676"/>
    </source>
</evidence>
<evidence type="ECO:0000256" key="6">
    <source>
        <dbReference type="ARBA" id="ARBA00022692"/>
    </source>
</evidence>
<dbReference type="InterPro" id="IPR055270">
    <property type="entry name" value="Glyco_tran_10_C"/>
</dbReference>
<keyword evidence="6 11" id="KW-0812">Transmembrane</keyword>
<dbReference type="PANTHER" id="PTHR11929:SF194">
    <property type="entry name" value="ALPHA-(1,3)-FUCOSYLTRANSFERASE 10"/>
    <property type="match status" value="1"/>
</dbReference>
<keyword evidence="11" id="KW-0333">Golgi apparatus</keyword>
<name>A0A9P0DNQ4_PHACE</name>
<dbReference type="FunFam" id="3.40.50.11660:FF:000002">
    <property type="entry name" value="Alpha-(1,3)-fucosyltransferase"/>
    <property type="match status" value="1"/>
</dbReference>
<evidence type="ECO:0000256" key="10">
    <source>
        <dbReference type="ARBA" id="ARBA00023180"/>
    </source>
</evidence>
<evidence type="ECO:0000259" key="13">
    <source>
        <dbReference type="Pfam" id="PF17039"/>
    </source>
</evidence>
<feature type="domain" description="Fucosyltransferase N-terminal" evidence="13">
    <location>
        <begin position="44"/>
        <end position="143"/>
    </location>
</feature>
<keyword evidence="7" id="KW-0735">Signal-anchor</keyword>
<keyword evidence="8 11" id="KW-1133">Transmembrane helix</keyword>
<dbReference type="OrthoDB" id="9993460at2759"/>
<proteinExistence type="inferred from homology"/>
<comment type="subcellular location">
    <subcellularLocation>
        <location evidence="1 11">Golgi apparatus</location>
        <location evidence="1 11">Golgi stack membrane</location>
        <topology evidence="1 11">Single-pass type II membrane protein</topology>
    </subcellularLocation>
</comment>
<evidence type="ECO:0000256" key="7">
    <source>
        <dbReference type="ARBA" id="ARBA00022968"/>
    </source>
</evidence>
<dbReference type="InterPro" id="IPR038577">
    <property type="entry name" value="GT10-like_C_sf"/>
</dbReference>
<reference evidence="14" key="2">
    <citation type="submission" date="2022-10" db="EMBL/GenBank/DDBJ databases">
        <authorList>
            <consortium name="ENA_rothamsted_submissions"/>
            <consortium name="culmorum"/>
            <person name="King R."/>
        </authorList>
    </citation>
    <scope>NUCLEOTIDE SEQUENCE</scope>
</reference>
<evidence type="ECO:0000313" key="15">
    <source>
        <dbReference type="Proteomes" id="UP001153737"/>
    </source>
</evidence>
<keyword evidence="9 11" id="KW-0472">Membrane</keyword>
<keyword evidence="15" id="KW-1185">Reference proteome</keyword>
<evidence type="ECO:0000256" key="1">
    <source>
        <dbReference type="ARBA" id="ARBA00004447"/>
    </source>
</evidence>
<dbReference type="SUPFAM" id="SSF53756">
    <property type="entry name" value="UDP-Glycosyltransferase/glycogen phosphorylase"/>
    <property type="match status" value="1"/>
</dbReference>
<evidence type="ECO:0000256" key="3">
    <source>
        <dbReference type="ARBA" id="ARBA00008919"/>
    </source>
</evidence>
<feature type="transmembrane region" description="Helical" evidence="11">
    <location>
        <begin position="12"/>
        <end position="32"/>
    </location>
</feature>
<keyword evidence="5 11" id="KW-0808">Transferase</keyword>
<evidence type="ECO:0000313" key="14">
    <source>
        <dbReference type="EMBL" id="CAH1159349.1"/>
    </source>
</evidence>
<accession>A0A9P0DNQ4</accession>
<organism evidence="14 15">
    <name type="scientific">Phaedon cochleariae</name>
    <name type="common">Mustard beetle</name>
    <dbReference type="NCBI Taxonomy" id="80249"/>
    <lineage>
        <taxon>Eukaryota</taxon>
        <taxon>Metazoa</taxon>
        <taxon>Ecdysozoa</taxon>
        <taxon>Arthropoda</taxon>
        <taxon>Hexapoda</taxon>
        <taxon>Insecta</taxon>
        <taxon>Pterygota</taxon>
        <taxon>Neoptera</taxon>
        <taxon>Endopterygota</taxon>
        <taxon>Coleoptera</taxon>
        <taxon>Polyphaga</taxon>
        <taxon>Cucujiformia</taxon>
        <taxon>Chrysomeloidea</taxon>
        <taxon>Chrysomelidae</taxon>
        <taxon>Chrysomelinae</taxon>
        <taxon>Chrysomelini</taxon>
        <taxon>Phaedon</taxon>
    </lineage>
</organism>
<feature type="non-terminal residue" evidence="14">
    <location>
        <position position="1"/>
    </location>
</feature>
<dbReference type="InterPro" id="IPR031481">
    <property type="entry name" value="Glyco_tran_10_N"/>
</dbReference>
<dbReference type="EMBL" id="OU896709">
    <property type="protein sequence ID" value="CAH1159349.1"/>
    <property type="molecule type" value="Genomic_DNA"/>
</dbReference>
<dbReference type="Pfam" id="PF17039">
    <property type="entry name" value="Glyco_tran_10_N"/>
    <property type="match status" value="1"/>
</dbReference>
<dbReference type="PANTHER" id="PTHR11929">
    <property type="entry name" value="ALPHA- 1,3 -FUCOSYLTRANSFERASE"/>
    <property type="match status" value="1"/>
</dbReference>
<sequence>MWGILRNLKIKTVVLLMIIIVLTSIIIVFHPIQIFYGDDSSSEVPILIWWTSFMPNFDRIIKCEEEKYTCLISSDKSLNNKIAAFLFYGSHIENHEFPSPTTNALWAIFHEESPKNYAPFLYQETQDLFNITSTFSRYSDFPVTLQYLENLSLLTSRKYFLALNEKNIRLQNLSPILYVQSDCDTPIGRDYLVNELSKYIKIDSYGKCLKNKEFPKEMNEVDPLNLFDEKYMHFMAQYKFIISFENAICEDYITEKLWRPLIVGSIPIYFGSPTIEDWLPNKNSAILAKNFEDMQSLAKFIEVINQNNTLYNSFLEHKLHSRISNDFIRDNILDQHPVSEFECFVCKKIHQKDYSFGGKKKNVYDCLKPTARKNEENTWDQHWEIGKCQSKALQILRNQGKSYSQKIFQGTW</sequence>
<gene>
    <name evidence="14" type="ORF">PHAECO_LOCUS7365</name>
</gene>
<evidence type="ECO:0000256" key="9">
    <source>
        <dbReference type="ARBA" id="ARBA00023136"/>
    </source>
</evidence>
<reference evidence="14" key="1">
    <citation type="submission" date="2022-01" db="EMBL/GenBank/DDBJ databases">
        <authorList>
            <person name="King R."/>
        </authorList>
    </citation>
    <scope>NUCLEOTIDE SEQUENCE</scope>
</reference>
<evidence type="ECO:0000256" key="11">
    <source>
        <dbReference type="RuleBase" id="RU003832"/>
    </source>
</evidence>
<evidence type="ECO:0000259" key="12">
    <source>
        <dbReference type="Pfam" id="PF00852"/>
    </source>
</evidence>
<dbReference type="Pfam" id="PF00852">
    <property type="entry name" value="Glyco_transf_10"/>
    <property type="match status" value="1"/>
</dbReference>
<dbReference type="InterPro" id="IPR001503">
    <property type="entry name" value="Glyco_trans_10"/>
</dbReference>
<evidence type="ECO:0000256" key="8">
    <source>
        <dbReference type="ARBA" id="ARBA00022989"/>
    </source>
</evidence>
<comment type="similarity">
    <text evidence="3 11">Belongs to the glycosyltransferase 10 family.</text>
</comment>
<evidence type="ECO:0000256" key="5">
    <source>
        <dbReference type="ARBA" id="ARBA00022679"/>
    </source>
</evidence>
<evidence type="ECO:0000256" key="2">
    <source>
        <dbReference type="ARBA" id="ARBA00004922"/>
    </source>
</evidence>